<gene>
    <name evidence="2" type="ORF">EJ05DRAFT_427809</name>
</gene>
<evidence type="ECO:0000313" key="3">
    <source>
        <dbReference type="Proteomes" id="UP000799437"/>
    </source>
</evidence>
<evidence type="ECO:0000259" key="1">
    <source>
        <dbReference type="SMART" id="SM00754"/>
    </source>
</evidence>
<dbReference type="RefSeq" id="XP_033596960.1">
    <property type="nucleotide sequence ID" value="XM_033741521.1"/>
</dbReference>
<organism evidence="2 3">
    <name type="scientific">Pseudovirgaria hyperparasitica</name>
    <dbReference type="NCBI Taxonomy" id="470096"/>
    <lineage>
        <taxon>Eukaryota</taxon>
        <taxon>Fungi</taxon>
        <taxon>Dikarya</taxon>
        <taxon>Ascomycota</taxon>
        <taxon>Pezizomycotina</taxon>
        <taxon>Dothideomycetes</taxon>
        <taxon>Dothideomycetes incertae sedis</taxon>
        <taxon>Acrospermales</taxon>
        <taxon>Acrospermaceae</taxon>
        <taxon>Pseudovirgaria</taxon>
    </lineage>
</organism>
<sequence>DVFDYDCTFDVHAVPGEVRNGTTPAPGQPGASGRFRYGINIAKNLICYNIELYGVTGNYSSPALTATHIHEAARGASGPPRIAFPNPTGPDEKRVSVGCMQGPFRTGVLAPPMTGTDTGSASGFQLAKICQNPSGFFTDTHTSTFTLGAVRGQL</sequence>
<dbReference type="EMBL" id="ML996580">
    <property type="protein sequence ID" value="KAF2754509.1"/>
    <property type="molecule type" value="Genomic_DNA"/>
</dbReference>
<name>A0A6A6VXE7_9PEZI</name>
<dbReference type="AlphaFoldDB" id="A0A6A6VXE7"/>
<dbReference type="GeneID" id="54482575"/>
<dbReference type="SMART" id="SM00754">
    <property type="entry name" value="CHRD"/>
    <property type="match status" value="1"/>
</dbReference>
<dbReference type="Pfam" id="PF07452">
    <property type="entry name" value="CHRD"/>
    <property type="match status" value="1"/>
</dbReference>
<keyword evidence="3" id="KW-1185">Reference proteome</keyword>
<evidence type="ECO:0000313" key="2">
    <source>
        <dbReference type="EMBL" id="KAF2754509.1"/>
    </source>
</evidence>
<feature type="domain" description="CHRD" evidence="1">
    <location>
        <begin position="10"/>
        <end position="154"/>
    </location>
</feature>
<feature type="non-terminal residue" evidence="2">
    <location>
        <position position="1"/>
    </location>
</feature>
<dbReference type="Proteomes" id="UP000799437">
    <property type="component" value="Unassembled WGS sequence"/>
</dbReference>
<reference evidence="2" key="1">
    <citation type="journal article" date="2020" name="Stud. Mycol.">
        <title>101 Dothideomycetes genomes: a test case for predicting lifestyles and emergence of pathogens.</title>
        <authorList>
            <person name="Haridas S."/>
            <person name="Albert R."/>
            <person name="Binder M."/>
            <person name="Bloem J."/>
            <person name="Labutti K."/>
            <person name="Salamov A."/>
            <person name="Andreopoulos B."/>
            <person name="Baker S."/>
            <person name="Barry K."/>
            <person name="Bills G."/>
            <person name="Bluhm B."/>
            <person name="Cannon C."/>
            <person name="Castanera R."/>
            <person name="Culley D."/>
            <person name="Daum C."/>
            <person name="Ezra D."/>
            <person name="Gonzalez J."/>
            <person name="Henrissat B."/>
            <person name="Kuo A."/>
            <person name="Liang C."/>
            <person name="Lipzen A."/>
            <person name="Lutzoni F."/>
            <person name="Magnuson J."/>
            <person name="Mondo S."/>
            <person name="Nolan M."/>
            <person name="Ohm R."/>
            <person name="Pangilinan J."/>
            <person name="Park H.-J."/>
            <person name="Ramirez L."/>
            <person name="Alfaro M."/>
            <person name="Sun H."/>
            <person name="Tritt A."/>
            <person name="Yoshinaga Y."/>
            <person name="Zwiers L.-H."/>
            <person name="Turgeon B."/>
            <person name="Goodwin S."/>
            <person name="Spatafora J."/>
            <person name="Crous P."/>
            <person name="Grigoriev I."/>
        </authorList>
    </citation>
    <scope>NUCLEOTIDE SEQUENCE</scope>
    <source>
        <strain evidence="2">CBS 121739</strain>
    </source>
</reference>
<dbReference type="OrthoDB" id="3554264at2759"/>
<dbReference type="InterPro" id="IPR010895">
    <property type="entry name" value="CHRD"/>
</dbReference>
<protein>
    <recommendedName>
        <fullName evidence="1">CHRD domain-containing protein</fullName>
    </recommendedName>
</protein>
<feature type="non-terminal residue" evidence="2">
    <location>
        <position position="154"/>
    </location>
</feature>
<accession>A0A6A6VXE7</accession>
<proteinExistence type="predicted"/>